<dbReference type="Proteomes" id="UP000499080">
    <property type="component" value="Unassembled WGS sequence"/>
</dbReference>
<sequence length="130" mass="15139">MQSFLLNCAKLTEYSGTSRYECPDIRVIGDTSAVEQRSFVLKYERRLRYEERCCGAAHDPPSLLHLRLMQYPTYSPSVLVYLAVEASLLSFSRALRFLCIYILLYHISFYNHGSEESEWKGQCSEEDDVY</sequence>
<protein>
    <submittedName>
        <fullName evidence="1">Uncharacterized protein</fullName>
    </submittedName>
</protein>
<proteinExistence type="predicted"/>
<accession>A0A4Y2ENS4</accession>
<dbReference type="EMBL" id="BGPR01000671">
    <property type="protein sequence ID" value="GBM30943.1"/>
    <property type="molecule type" value="Genomic_DNA"/>
</dbReference>
<name>A0A4Y2ENS4_ARAVE</name>
<reference evidence="1 2" key="1">
    <citation type="journal article" date="2019" name="Sci. Rep.">
        <title>Orb-weaving spider Araneus ventricosus genome elucidates the spidroin gene catalogue.</title>
        <authorList>
            <person name="Kono N."/>
            <person name="Nakamura H."/>
            <person name="Ohtoshi R."/>
            <person name="Moran D.A.P."/>
            <person name="Shinohara A."/>
            <person name="Yoshida Y."/>
            <person name="Fujiwara M."/>
            <person name="Mori M."/>
            <person name="Tomita M."/>
            <person name="Arakawa K."/>
        </authorList>
    </citation>
    <scope>NUCLEOTIDE SEQUENCE [LARGE SCALE GENOMIC DNA]</scope>
</reference>
<comment type="caution">
    <text evidence="1">The sequence shown here is derived from an EMBL/GenBank/DDBJ whole genome shotgun (WGS) entry which is preliminary data.</text>
</comment>
<organism evidence="1 2">
    <name type="scientific">Araneus ventricosus</name>
    <name type="common">Orbweaver spider</name>
    <name type="synonym">Epeira ventricosa</name>
    <dbReference type="NCBI Taxonomy" id="182803"/>
    <lineage>
        <taxon>Eukaryota</taxon>
        <taxon>Metazoa</taxon>
        <taxon>Ecdysozoa</taxon>
        <taxon>Arthropoda</taxon>
        <taxon>Chelicerata</taxon>
        <taxon>Arachnida</taxon>
        <taxon>Araneae</taxon>
        <taxon>Araneomorphae</taxon>
        <taxon>Entelegynae</taxon>
        <taxon>Araneoidea</taxon>
        <taxon>Araneidae</taxon>
        <taxon>Araneus</taxon>
    </lineage>
</organism>
<dbReference type="AlphaFoldDB" id="A0A4Y2ENS4"/>
<evidence type="ECO:0000313" key="1">
    <source>
        <dbReference type="EMBL" id="GBM30943.1"/>
    </source>
</evidence>
<keyword evidence="2" id="KW-1185">Reference proteome</keyword>
<gene>
    <name evidence="1" type="ORF">AVEN_9818_1</name>
</gene>
<evidence type="ECO:0000313" key="2">
    <source>
        <dbReference type="Proteomes" id="UP000499080"/>
    </source>
</evidence>